<sequence>MQCLLFICLSFILFASRIYKTNKGKQDKGGQVIQPVAFQLAVLNIVNKNNRRSYFCKKVSPYQNIAVSLQTHTNTVLFFVYYGLFHYALLALRTLSTPVYGRDELKCVCVTTAQKDHGLLEIETRFISGLIKRLDMPAIVNRVILKHHHPTQTEKMAAKITNSRQPFRVIHVHAFFIHFTRLTSHHCHHGCPTCLFWSDSLNHDAETCEIQGLHDLIVTCLPTT</sequence>
<keyword evidence="3" id="KW-1185">Reference proteome</keyword>
<keyword evidence="1" id="KW-0732">Signal</keyword>
<gene>
    <name evidence="2" type="ORF">CEXT_782231</name>
</gene>
<protein>
    <recommendedName>
        <fullName evidence="4">Secreted protein</fullName>
    </recommendedName>
</protein>
<evidence type="ECO:0008006" key="4">
    <source>
        <dbReference type="Google" id="ProtNLM"/>
    </source>
</evidence>
<reference evidence="2 3" key="1">
    <citation type="submission" date="2021-06" db="EMBL/GenBank/DDBJ databases">
        <title>Caerostris extrusa draft genome.</title>
        <authorList>
            <person name="Kono N."/>
            <person name="Arakawa K."/>
        </authorList>
    </citation>
    <scope>NUCLEOTIDE SEQUENCE [LARGE SCALE GENOMIC DNA]</scope>
</reference>
<feature type="signal peptide" evidence="1">
    <location>
        <begin position="1"/>
        <end position="15"/>
    </location>
</feature>
<feature type="chain" id="PRO_5043921230" description="Secreted protein" evidence="1">
    <location>
        <begin position="16"/>
        <end position="224"/>
    </location>
</feature>
<dbReference type="EMBL" id="BPLR01009916">
    <property type="protein sequence ID" value="GIY35461.1"/>
    <property type="molecule type" value="Genomic_DNA"/>
</dbReference>
<proteinExistence type="predicted"/>
<evidence type="ECO:0000313" key="3">
    <source>
        <dbReference type="Proteomes" id="UP001054945"/>
    </source>
</evidence>
<dbReference type="Proteomes" id="UP001054945">
    <property type="component" value="Unassembled WGS sequence"/>
</dbReference>
<evidence type="ECO:0000256" key="1">
    <source>
        <dbReference type="SAM" id="SignalP"/>
    </source>
</evidence>
<comment type="caution">
    <text evidence="2">The sequence shown here is derived from an EMBL/GenBank/DDBJ whole genome shotgun (WGS) entry which is preliminary data.</text>
</comment>
<name>A0AAV4SQA6_CAEEX</name>
<dbReference type="AlphaFoldDB" id="A0AAV4SQA6"/>
<accession>A0AAV4SQA6</accession>
<organism evidence="2 3">
    <name type="scientific">Caerostris extrusa</name>
    <name type="common">Bark spider</name>
    <name type="synonym">Caerostris bankana</name>
    <dbReference type="NCBI Taxonomy" id="172846"/>
    <lineage>
        <taxon>Eukaryota</taxon>
        <taxon>Metazoa</taxon>
        <taxon>Ecdysozoa</taxon>
        <taxon>Arthropoda</taxon>
        <taxon>Chelicerata</taxon>
        <taxon>Arachnida</taxon>
        <taxon>Araneae</taxon>
        <taxon>Araneomorphae</taxon>
        <taxon>Entelegynae</taxon>
        <taxon>Araneoidea</taxon>
        <taxon>Araneidae</taxon>
        <taxon>Caerostris</taxon>
    </lineage>
</organism>
<evidence type="ECO:0000313" key="2">
    <source>
        <dbReference type="EMBL" id="GIY35461.1"/>
    </source>
</evidence>